<dbReference type="PROSITE" id="PS50287">
    <property type="entry name" value="SRCR_2"/>
    <property type="match status" value="1"/>
</dbReference>
<evidence type="ECO:0000313" key="8">
    <source>
        <dbReference type="Proteomes" id="UP000838412"/>
    </source>
</evidence>
<dbReference type="Pfam" id="PF00090">
    <property type="entry name" value="TSP_1"/>
    <property type="match status" value="3"/>
</dbReference>
<keyword evidence="2 3" id="KW-1015">Disulfide bond</keyword>
<organism evidence="7 8">
    <name type="scientific">Branchiostoma lanceolatum</name>
    <name type="common">Common lancelet</name>
    <name type="synonym">Amphioxus lanceolatum</name>
    <dbReference type="NCBI Taxonomy" id="7740"/>
    <lineage>
        <taxon>Eukaryota</taxon>
        <taxon>Metazoa</taxon>
        <taxon>Chordata</taxon>
        <taxon>Cephalochordata</taxon>
        <taxon>Leptocardii</taxon>
        <taxon>Amphioxiformes</taxon>
        <taxon>Branchiostomatidae</taxon>
        <taxon>Branchiostoma</taxon>
    </lineage>
</organism>
<dbReference type="AlphaFoldDB" id="A0A8K0ABG7"/>
<dbReference type="InterPro" id="IPR000884">
    <property type="entry name" value="TSP1_rpt"/>
</dbReference>
<dbReference type="InterPro" id="IPR052065">
    <property type="entry name" value="Compl_asym_regulator"/>
</dbReference>
<dbReference type="SUPFAM" id="SSF56487">
    <property type="entry name" value="SRCR-like"/>
    <property type="match status" value="1"/>
</dbReference>
<proteinExistence type="predicted"/>
<dbReference type="OrthoDB" id="16692at2759"/>
<dbReference type="InterPro" id="IPR001190">
    <property type="entry name" value="SRCR"/>
</dbReference>
<keyword evidence="8" id="KW-1185">Reference proteome</keyword>
<dbReference type="InterPro" id="IPR036772">
    <property type="entry name" value="SRCR-like_dom_sf"/>
</dbReference>
<accession>A0A8K0ABG7</accession>
<dbReference type="InterPro" id="IPR000082">
    <property type="entry name" value="SEA_dom"/>
</dbReference>
<evidence type="ECO:0000259" key="6">
    <source>
        <dbReference type="PROSITE" id="PS50287"/>
    </source>
</evidence>
<feature type="disulfide bond" evidence="3">
    <location>
        <begin position="214"/>
        <end position="224"/>
    </location>
</feature>
<keyword evidence="1" id="KW-0677">Repeat</keyword>
<feature type="compositionally biased region" description="Polar residues" evidence="4">
    <location>
        <begin position="1021"/>
        <end position="1031"/>
    </location>
</feature>
<protein>
    <submittedName>
        <fullName evidence="7">HMCN1 protein</fullName>
    </submittedName>
</protein>
<dbReference type="Gene3D" id="2.20.100.10">
    <property type="entry name" value="Thrombospondin type-1 (TSP1) repeat"/>
    <property type="match status" value="3"/>
</dbReference>
<dbReference type="SMART" id="SM00209">
    <property type="entry name" value="TSP1"/>
    <property type="match status" value="3"/>
</dbReference>
<feature type="chain" id="PRO_5035431129" evidence="5">
    <location>
        <begin position="16"/>
        <end position="1179"/>
    </location>
</feature>
<reference evidence="7" key="1">
    <citation type="submission" date="2022-01" db="EMBL/GenBank/DDBJ databases">
        <authorList>
            <person name="Braso-Vives M."/>
        </authorList>
    </citation>
    <scope>NUCLEOTIDE SEQUENCE</scope>
</reference>
<name>A0A8K0ABG7_BRALA</name>
<keyword evidence="5" id="KW-0732">Signal</keyword>
<evidence type="ECO:0000256" key="4">
    <source>
        <dbReference type="SAM" id="MobiDB-lite"/>
    </source>
</evidence>
<evidence type="ECO:0000256" key="2">
    <source>
        <dbReference type="ARBA" id="ARBA00023157"/>
    </source>
</evidence>
<dbReference type="EMBL" id="OV696693">
    <property type="protein sequence ID" value="CAH1272866.1"/>
    <property type="molecule type" value="Genomic_DNA"/>
</dbReference>
<feature type="signal peptide" evidence="5">
    <location>
        <begin position="1"/>
        <end position="15"/>
    </location>
</feature>
<dbReference type="PANTHER" id="PTHR22906">
    <property type="entry name" value="PROPERDIN"/>
    <property type="match status" value="1"/>
</dbReference>
<dbReference type="SUPFAM" id="SSF82895">
    <property type="entry name" value="TSP-1 type 1 repeat"/>
    <property type="match status" value="3"/>
</dbReference>
<evidence type="ECO:0000256" key="5">
    <source>
        <dbReference type="SAM" id="SignalP"/>
    </source>
</evidence>
<dbReference type="Gene3D" id="3.10.250.10">
    <property type="entry name" value="SRCR-like domain"/>
    <property type="match status" value="1"/>
</dbReference>
<dbReference type="PRINTS" id="PR00258">
    <property type="entry name" value="SPERACTRCPTR"/>
</dbReference>
<dbReference type="SMART" id="SM00202">
    <property type="entry name" value="SR"/>
    <property type="match status" value="1"/>
</dbReference>
<dbReference type="InterPro" id="IPR036383">
    <property type="entry name" value="TSP1_rpt_sf"/>
</dbReference>
<dbReference type="InterPro" id="IPR036364">
    <property type="entry name" value="SEA_dom_sf"/>
</dbReference>
<feature type="domain" description="SRCR" evidence="6">
    <location>
        <begin position="144"/>
        <end position="249"/>
    </location>
</feature>
<dbReference type="Proteomes" id="UP000838412">
    <property type="component" value="Chromosome 8"/>
</dbReference>
<gene>
    <name evidence="7" type="primary">HMCN1</name>
    <name evidence="7" type="ORF">BLAG_LOCUS24396</name>
</gene>
<dbReference type="Pfam" id="PF00530">
    <property type="entry name" value="SRCR"/>
    <property type="match status" value="1"/>
</dbReference>
<evidence type="ECO:0000313" key="7">
    <source>
        <dbReference type="EMBL" id="CAH1272866.1"/>
    </source>
</evidence>
<comment type="caution">
    <text evidence="3">Lacks conserved residue(s) required for the propagation of feature annotation.</text>
</comment>
<evidence type="ECO:0000256" key="1">
    <source>
        <dbReference type="ARBA" id="ARBA00022737"/>
    </source>
</evidence>
<evidence type="ECO:0000256" key="3">
    <source>
        <dbReference type="PROSITE-ProRule" id="PRU00196"/>
    </source>
</evidence>
<sequence length="1179" mass="128504">MSLLMLAAMGPTSQQWPCGVGPYTCVEVLLASWSEWQAWGRCAASCGGGLQSRRRTCSGPDPAGQHDTCFGQDRDFRACNLQVCPFWSEWSSWSICSAQAPCGKRRKSRQRTCLHAGAVDRDPACTGDVTQDGACPEFSCDAPARLFGGAQFGEGLVQMYDRVSGQWGHVTAVTWDRAAANVTCRQLGMESGGTALPSDVTDNFSPVVFNLTSCNGTERRLTECDHVFNDVAMTTSSYPGRRGTRVVCKVDGSWGPWAPWSSCSCTDSGQSSARLRTRQRSCTSPPPLHHGENCTGDAEETKPCVAPCPDTCAVLRRALFPRCENSEATDATCVCLRGNTSACAAVLPLWQGGPNGTHVTSAHSSAGDKILDLNFRIVSGVNWTDDFLNQNSSASLCLHWTLVTLLQEVYSNSTVSRQCHDIHVHQLRPAGGVQQQHSVPSVPRHPCPPAQASLTMSHMHNVTHPPVVAQLQEVYSNSTVSRQCHDIHVHQLRPQASLTMSHMHNVTHPPVVAQLQEVYSNSTVSRQCHDIHVLQLRPQASLTMSHMHNVTHPPVVAQLQEVYSNSTVSRQCHDIHVLQLRLAGGVQQQHSVPAVPRHPCPPAQASLTMSHMHNVTHPPVVAQLQEVYSNSTVSRQCHDIHVHQLRLAGGVQQQHSVPAVPRHPCPPAQASLTMSHMHNVTHPPVVAQLQEVYSNSTVSRQCHDIHVHQLRPQASLTMSHMHNVTHPPVVAQLQEVYSNSTVSRQCHDIHVLQLRLAGGVQQQHSVPAVPRHPCPPAQASLTMSHMHNVTHPPVVAQLQEVYSNSTVSRQCHDIHVLQLRPAGGVQQQHSVPSVPRHPCPPAQASLTMSHMHNVTHPPVVAQLQEVYSNSTVSRQCHDIHVLQLRLAGGVQQQHSVPAVPRHPCPPAQASLTMSHMHNVTHPPVVAQLQEVYSNSTVSRQCRDIHVHELRRGSVVVTVRFACRASAGGPQLASSIENILKNYVTSNNGKLRLFVLERASIKAHDVSPGEAAAQTDGPAPHVTTQAAVQQAPTEPPGGTRAPVNKGETTAVHAVTARYPTSPPQPFTQTTTTEQSHFAKEIHTYINTTKNINTSSTDYPTGYNSACNNAARYNSACNSTEGHNSACNNTDCPTRYNSAFNNTARYYSACNNTASYNSATYNPARNNSACNNTDYYNTTFH</sequence>
<dbReference type="FunFam" id="2.20.100.10:FF:000001">
    <property type="entry name" value="semaphorin-5A isoform X1"/>
    <property type="match status" value="1"/>
</dbReference>
<dbReference type="GO" id="GO:0016020">
    <property type="term" value="C:membrane"/>
    <property type="evidence" value="ECO:0007669"/>
    <property type="project" value="InterPro"/>
</dbReference>
<dbReference type="SUPFAM" id="SSF82671">
    <property type="entry name" value="SEA domain"/>
    <property type="match status" value="1"/>
</dbReference>
<dbReference type="Pfam" id="PF01390">
    <property type="entry name" value="SEA"/>
    <property type="match status" value="1"/>
</dbReference>
<dbReference type="PROSITE" id="PS50092">
    <property type="entry name" value="TSP1"/>
    <property type="match status" value="3"/>
</dbReference>
<feature type="region of interest" description="Disordered" evidence="4">
    <location>
        <begin position="1006"/>
        <end position="1043"/>
    </location>
</feature>